<keyword evidence="4" id="KW-0010">Activator</keyword>
<protein>
    <recommendedName>
        <fullName evidence="8">IRF tryptophan pentad repeat domain-containing protein</fullName>
    </recommendedName>
</protein>
<proteinExistence type="predicted"/>
<dbReference type="SMART" id="SM00348">
    <property type="entry name" value="IRF"/>
    <property type="match status" value="1"/>
</dbReference>
<dbReference type="InterPro" id="IPR036390">
    <property type="entry name" value="WH_DNA-bd_sf"/>
</dbReference>
<dbReference type="GO" id="GO:0003700">
    <property type="term" value="F:DNA-binding transcription factor activity"/>
    <property type="evidence" value="ECO:0007669"/>
    <property type="project" value="UniProtKB-ARBA"/>
</dbReference>
<evidence type="ECO:0000256" key="1">
    <source>
        <dbReference type="ARBA" id="ARBA00004123"/>
    </source>
</evidence>
<reference evidence="9 10" key="1">
    <citation type="submission" date="2024-09" db="EMBL/GenBank/DDBJ databases">
        <title>A chromosome-level genome assembly of Gray's grenadier anchovy, Coilia grayii.</title>
        <authorList>
            <person name="Fu Z."/>
        </authorList>
    </citation>
    <scope>NUCLEOTIDE SEQUENCE [LARGE SCALE GENOMIC DNA]</scope>
    <source>
        <strain evidence="9">G4</strain>
        <tissue evidence="9">Muscle</tissue>
    </source>
</reference>
<feature type="domain" description="IRF tryptophan pentad repeat" evidence="8">
    <location>
        <begin position="35"/>
        <end position="142"/>
    </location>
</feature>
<evidence type="ECO:0000313" key="10">
    <source>
        <dbReference type="Proteomes" id="UP001591681"/>
    </source>
</evidence>
<dbReference type="GO" id="GO:0045944">
    <property type="term" value="P:positive regulation of transcription by RNA polymerase II"/>
    <property type="evidence" value="ECO:0007669"/>
    <property type="project" value="UniProtKB-ARBA"/>
</dbReference>
<dbReference type="Pfam" id="PF10401">
    <property type="entry name" value="IRF-3"/>
    <property type="match status" value="1"/>
</dbReference>
<dbReference type="PRINTS" id="PR00267">
    <property type="entry name" value="INTFRNREGFCT"/>
</dbReference>
<dbReference type="FunFam" id="1.10.10.10:FF:000041">
    <property type="entry name" value="Interferon regulatory factor 4"/>
    <property type="match status" value="1"/>
</dbReference>
<name>A0ABD1JGX9_9TELE</name>
<dbReference type="GO" id="GO:0005634">
    <property type="term" value="C:nucleus"/>
    <property type="evidence" value="ECO:0007669"/>
    <property type="project" value="UniProtKB-SubCell"/>
</dbReference>
<evidence type="ECO:0000256" key="3">
    <source>
        <dbReference type="ARBA" id="ARBA00023125"/>
    </source>
</evidence>
<feature type="region of interest" description="Disordered" evidence="7">
    <location>
        <begin position="149"/>
        <end position="181"/>
    </location>
</feature>
<dbReference type="EMBL" id="JBHFQA010000016">
    <property type="protein sequence ID" value="KAL2085338.1"/>
    <property type="molecule type" value="Genomic_DNA"/>
</dbReference>
<dbReference type="Gene3D" id="1.10.10.10">
    <property type="entry name" value="Winged helix-like DNA-binding domain superfamily/Winged helix DNA-binding domain"/>
    <property type="match status" value="1"/>
</dbReference>
<dbReference type="FunFam" id="2.60.200.10:FF:000019">
    <property type="entry name" value="Interferon regulatory factor 9"/>
    <property type="match status" value="1"/>
</dbReference>
<dbReference type="InterPro" id="IPR019471">
    <property type="entry name" value="Interferon_reg_factor-3"/>
</dbReference>
<keyword evidence="6" id="KW-0539">Nucleus</keyword>
<dbReference type="InterPro" id="IPR008984">
    <property type="entry name" value="SMAD_FHA_dom_sf"/>
</dbReference>
<evidence type="ECO:0000313" key="9">
    <source>
        <dbReference type="EMBL" id="KAL2085338.1"/>
    </source>
</evidence>
<dbReference type="Gene3D" id="2.60.200.10">
    <property type="match status" value="1"/>
</dbReference>
<evidence type="ECO:0000256" key="7">
    <source>
        <dbReference type="SAM" id="MobiDB-lite"/>
    </source>
</evidence>
<evidence type="ECO:0000259" key="8">
    <source>
        <dbReference type="PROSITE" id="PS51507"/>
    </source>
</evidence>
<dbReference type="InterPro" id="IPR001346">
    <property type="entry name" value="Interferon_reg_fact_DNA-bd_dom"/>
</dbReference>
<dbReference type="PANTHER" id="PTHR11949:SF26">
    <property type="entry name" value="INTERFERON REGULATORY FACTOR 9"/>
    <property type="match status" value="1"/>
</dbReference>
<evidence type="ECO:0000256" key="2">
    <source>
        <dbReference type="ARBA" id="ARBA00023015"/>
    </source>
</evidence>
<accession>A0ABD1JGX9</accession>
<evidence type="ECO:0000256" key="5">
    <source>
        <dbReference type="ARBA" id="ARBA00023163"/>
    </source>
</evidence>
<evidence type="ECO:0000256" key="6">
    <source>
        <dbReference type="ARBA" id="ARBA00023242"/>
    </source>
</evidence>
<keyword evidence="3" id="KW-0238">DNA-binding</keyword>
<sequence length="456" mass="51273">MLPSADITMPVWDFSICLREAPLALCDMPSGIRSTRRLRTWMVEQVSSGKFPGLIWDDPAKTMFRIPWKHAGKQDFRSEEDAAIFKAWAEFKGKLTEGGHSDPASWKTRLRCALNKSPEFSEVAERSQLDISEPYKVYRLVPISEQGRVSPKMEKEVTRSGRRRRRRRSQTDSEEDEEEELPLKKMIKEQVTAVQQISMLQELEAVSEVSTQVVEPTVTLKADGLNEIQLNVTIETSPQPTPAPHSFRVSVQYLGQEMLQHEVQDNSIRISYSPVAPVPPSPTSETTFHRIPLPDPPSSMASEPAMQAISTLLPFMERGVMLMSAGAGVYAKRSCQGRVFWRGPHMQHPATTNKIERAAEPVMVFSRETFTEELRAYQTSGGPPPQTDITMCFGEELFNLDDPASKLIIVKISFPWAEQQIQEADALRESVSILQSLANQSPLGEVTLNLIQIPQP</sequence>
<keyword evidence="5" id="KW-0804">Transcription</keyword>
<keyword evidence="2" id="KW-0805">Transcription regulation</keyword>
<dbReference type="Pfam" id="PF00605">
    <property type="entry name" value="IRF"/>
    <property type="match status" value="1"/>
</dbReference>
<dbReference type="SUPFAM" id="SSF49879">
    <property type="entry name" value="SMAD/FHA domain"/>
    <property type="match status" value="1"/>
</dbReference>
<dbReference type="Proteomes" id="UP001591681">
    <property type="component" value="Unassembled WGS sequence"/>
</dbReference>
<dbReference type="PROSITE" id="PS00601">
    <property type="entry name" value="IRF_1"/>
    <property type="match status" value="1"/>
</dbReference>
<dbReference type="InterPro" id="IPR019817">
    <property type="entry name" value="Interferon_reg_fac_CS"/>
</dbReference>
<dbReference type="PROSITE" id="PS51507">
    <property type="entry name" value="IRF_2"/>
    <property type="match status" value="1"/>
</dbReference>
<dbReference type="PANTHER" id="PTHR11949">
    <property type="entry name" value="INTERFERON REGULATORY FACTOR"/>
    <property type="match status" value="1"/>
</dbReference>
<dbReference type="InterPro" id="IPR017855">
    <property type="entry name" value="SMAD-like_dom_sf"/>
</dbReference>
<comment type="subcellular location">
    <subcellularLocation>
        <location evidence="1">Nucleus</location>
    </subcellularLocation>
</comment>
<gene>
    <name evidence="9" type="ORF">ACEWY4_018658</name>
</gene>
<dbReference type="AlphaFoldDB" id="A0ABD1JGX9"/>
<dbReference type="GO" id="GO:0000976">
    <property type="term" value="F:transcription cis-regulatory region binding"/>
    <property type="evidence" value="ECO:0007669"/>
    <property type="project" value="UniProtKB-ARBA"/>
</dbReference>
<dbReference type="InterPro" id="IPR036388">
    <property type="entry name" value="WH-like_DNA-bd_sf"/>
</dbReference>
<keyword evidence="10" id="KW-1185">Reference proteome</keyword>
<evidence type="ECO:0000256" key="4">
    <source>
        <dbReference type="ARBA" id="ARBA00023159"/>
    </source>
</evidence>
<organism evidence="9 10">
    <name type="scientific">Coilia grayii</name>
    <name type="common">Gray's grenadier anchovy</name>
    <dbReference type="NCBI Taxonomy" id="363190"/>
    <lineage>
        <taxon>Eukaryota</taxon>
        <taxon>Metazoa</taxon>
        <taxon>Chordata</taxon>
        <taxon>Craniata</taxon>
        <taxon>Vertebrata</taxon>
        <taxon>Euteleostomi</taxon>
        <taxon>Actinopterygii</taxon>
        <taxon>Neopterygii</taxon>
        <taxon>Teleostei</taxon>
        <taxon>Clupei</taxon>
        <taxon>Clupeiformes</taxon>
        <taxon>Clupeoidei</taxon>
        <taxon>Engraulidae</taxon>
        <taxon>Coilinae</taxon>
        <taxon>Coilia</taxon>
    </lineage>
</organism>
<dbReference type="CDD" id="cd00103">
    <property type="entry name" value="IRF"/>
    <property type="match status" value="1"/>
</dbReference>
<comment type="caution">
    <text evidence="9">The sequence shown here is derived from an EMBL/GenBank/DDBJ whole genome shotgun (WGS) entry which is preliminary data.</text>
</comment>
<dbReference type="SMART" id="SM01243">
    <property type="entry name" value="IRF-3"/>
    <property type="match status" value="1"/>
</dbReference>
<dbReference type="SUPFAM" id="SSF46785">
    <property type="entry name" value="Winged helix' DNA-binding domain"/>
    <property type="match status" value="1"/>
</dbReference>